<evidence type="ECO:0008006" key="3">
    <source>
        <dbReference type="Google" id="ProtNLM"/>
    </source>
</evidence>
<dbReference type="EMBL" id="AWOR01000069">
    <property type="protein sequence ID" value="KGH26289.1"/>
    <property type="molecule type" value="Genomic_DNA"/>
</dbReference>
<dbReference type="RefSeq" id="WP_034374345.1">
    <property type="nucleotide sequence ID" value="NZ_AWOR01000069.1"/>
</dbReference>
<dbReference type="GO" id="GO:0003677">
    <property type="term" value="F:DNA binding"/>
    <property type="evidence" value="ECO:0007669"/>
    <property type="project" value="InterPro"/>
</dbReference>
<dbReference type="Gene3D" id="1.10.260.40">
    <property type="entry name" value="lambda repressor-like DNA-binding domains"/>
    <property type="match status" value="1"/>
</dbReference>
<evidence type="ECO:0000313" key="2">
    <source>
        <dbReference type="Proteomes" id="UP000029553"/>
    </source>
</evidence>
<proteinExistence type="predicted"/>
<accession>A0A096F8H8</accession>
<sequence>MNLKKYLMALSPTERGEFARRCGTTIGHLSNVMNGYKPCSPELAVAIERESNGDIRGEGLTQKLDWAYIRSSAAHLTAEQAAPAGQEAA</sequence>
<gene>
    <name evidence="1" type="ORF">P353_22425</name>
</gene>
<dbReference type="AlphaFoldDB" id="A0A096F8H8"/>
<organism evidence="1 2">
    <name type="scientific">Comamonas testosteroni</name>
    <name type="common">Pseudomonas testosteroni</name>
    <dbReference type="NCBI Taxonomy" id="285"/>
    <lineage>
        <taxon>Bacteria</taxon>
        <taxon>Pseudomonadati</taxon>
        <taxon>Pseudomonadota</taxon>
        <taxon>Betaproteobacteria</taxon>
        <taxon>Burkholderiales</taxon>
        <taxon>Comamonadaceae</taxon>
        <taxon>Comamonas</taxon>
    </lineage>
</organism>
<reference evidence="1 2" key="1">
    <citation type="submission" date="2013-09" db="EMBL/GenBank/DDBJ databases">
        <title>High correlation between genotypes and phenotypes of environmental bacteria Comamonas testosteroni strains.</title>
        <authorList>
            <person name="Liu L."/>
            <person name="Zhu W."/>
            <person name="Xia X."/>
            <person name="Xu B."/>
            <person name="Luo M."/>
            <person name="Wang G."/>
        </authorList>
    </citation>
    <scope>NUCLEOTIDE SEQUENCE [LARGE SCALE GENOMIC DNA]</scope>
    <source>
        <strain evidence="1 2">JL40</strain>
    </source>
</reference>
<name>A0A096F8H8_COMTE</name>
<dbReference type="InterPro" id="IPR010982">
    <property type="entry name" value="Lambda_DNA-bd_dom_sf"/>
</dbReference>
<protein>
    <recommendedName>
        <fullName evidence="3">Helix-turn-helix domain-containing protein</fullName>
    </recommendedName>
</protein>
<evidence type="ECO:0000313" key="1">
    <source>
        <dbReference type="EMBL" id="KGH26289.1"/>
    </source>
</evidence>
<comment type="caution">
    <text evidence="1">The sequence shown here is derived from an EMBL/GenBank/DDBJ whole genome shotgun (WGS) entry which is preliminary data.</text>
</comment>
<dbReference type="Proteomes" id="UP000029553">
    <property type="component" value="Unassembled WGS sequence"/>
</dbReference>